<proteinExistence type="inferred from homology"/>
<accession>A0A318JJ21</accession>
<evidence type="ECO:0000256" key="1">
    <source>
        <dbReference type="ARBA" id="ARBA00010333"/>
    </source>
</evidence>
<evidence type="ECO:0000259" key="5">
    <source>
        <dbReference type="SMART" id="SM00062"/>
    </source>
</evidence>
<name>A0A318JJ21_9BURK</name>
<dbReference type="GO" id="GO:0006865">
    <property type="term" value="P:amino acid transport"/>
    <property type="evidence" value="ECO:0007669"/>
    <property type="project" value="TreeGrafter"/>
</dbReference>
<dbReference type="InterPro" id="IPR051455">
    <property type="entry name" value="Bact_solute-bind_prot3"/>
</dbReference>
<feature type="signal peptide" evidence="4">
    <location>
        <begin position="1"/>
        <end position="29"/>
    </location>
</feature>
<gene>
    <name evidence="6" type="ORF">DFR42_10835</name>
</gene>
<dbReference type="Gene3D" id="3.40.190.10">
    <property type="entry name" value="Periplasmic binding protein-like II"/>
    <property type="match status" value="2"/>
</dbReference>
<dbReference type="OrthoDB" id="7241844at2"/>
<feature type="chain" id="PRO_5016431525" evidence="4">
    <location>
        <begin position="30"/>
        <end position="298"/>
    </location>
</feature>
<feature type="domain" description="Solute-binding protein family 3/N-terminal" evidence="5">
    <location>
        <begin position="40"/>
        <end position="264"/>
    </location>
</feature>
<dbReference type="RefSeq" id="WP_110256947.1">
    <property type="nucleotide sequence ID" value="NZ_QJKB01000008.1"/>
</dbReference>
<dbReference type="EMBL" id="QJKB01000008">
    <property type="protein sequence ID" value="PXX40202.1"/>
    <property type="molecule type" value="Genomic_DNA"/>
</dbReference>
<organism evidence="6 7">
    <name type="scientific">Undibacterium pigrum</name>
    <dbReference type="NCBI Taxonomy" id="401470"/>
    <lineage>
        <taxon>Bacteria</taxon>
        <taxon>Pseudomonadati</taxon>
        <taxon>Pseudomonadota</taxon>
        <taxon>Betaproteobacteria</taxon>
        <taxon>Burkholderiales</taxon>
        <taxon>Oxalobacteraceae</taxon>
        <taxon>Undibacterium</taxon>
    </lineage>
</organism>
<evidence type="ECO:0000313" key="7">
    <source>
        <dbReference type="Proteomes" id="UP000247792"/>
    </source>
</evidence>
<keyword evidence="7" id="KW-1185">Reference proteome</keyword>
<dbReference type="PANTHER" id="PTHR30085">
    <property type="entry name" value="AMINO ACID ABC TRANSPORTER PERMEASE"/>
    <property type="match status" value="1"/>
</dbReference>
<dbReference type="AlphaFoldDB" id="A0A318JJ21"/>
<protein>
    <submittedName>
        <fullName evidence="6">Amino acid ABC transporter substrate-binding protein (PAAT family)</fullName>
    </submittedName>
</protein>
<dbReference type="GO" id="GO:0005576">
    <property type="term" value="C:extracellular region"/>
    <property type="evidence" value="ECO:0007669"/>
    <property type="project" value="TreeGrafter"/>
</dbReference>
<comment type="caution">
    <text evidence="6">The sequence shown here is derived from an EMBL/GenBank/DDBJ whole genome shotgun (WGS) entry which is preliminary data.</text>
</comment>
<dbReference type="InterPro" id="IPR001638">
    <property type="entry name" value="Solute-binding_3/MltF_N"/>
</dbReference>
<evidence type="ECO:0000313" key="6">
    <source>
        <dbReference type="EMBL" id="PXX40202.1"/>
    </source>
</evidence>
<evidence type="ECO:0000256" key="4">
    <source>
        <dbReference type="SAM" id="SignalP"/>
    </source>
</evidence>
<dbReference type="SMART" id="SM00062">
    <property type="entry name" value="PBPb"/>
    <property type="match status" value="1"/>
</dbReference>
<evidence type="ECO:0000256" key="3">
    <source>
        <dbReference type="ARBA" id="ARBA00022729"/>
    </source>
</evidence>
<keyword evidence="2" id="KW-0813">Transport</keyword>
<evidence type="ECO:0000256" key="2">
    <source>
        <dbReference type="ARBA" id="ARBA00022448"/>
    </source>
</evidence>
<dbReference type="Proteomes" id="UP000247792">
    <property type="component" value="Unassembled WGS sequence"/>
</dbReference>
<sequence>MMTITYKILRPACVTLLGMLCLLGNVAQATSLAEIKQRGKLVVGVKKDVLLWGYQDNSSGKIIGMEPDLAQSIATDLGVQLELVGVLTAERIDAVKNGQVDILIATLTDTPERQKELNLITPHYYSSGVNLLTRKSENFKEWTDLKNRRVCSRRGAFYNRRVTVTYGADVVALYSNDWSKQALRDGRCAALVYDDTAIAAMLRAPEWANDFVMPMTTIFTTPWSIAISPAERGGDLEKYLSKTIINWHRNGYLQQVEKSWSIPPSRFLDDMHKTWNKKVDNKWLCGDSINPSTPKECL</sequence>
<dbReference type="Pfam" id="PF00497">
    <property type="entry name" value="SBP_bac_3"/>
    <property type="match status" value="1"/>
</dbReference>
<dbReference type="SUPFAM" id="SSF53850">
    <property type="entry name" value="Periplasmic binding protein-like II"/>
    <property type="match status" value="1"/>
</dbReference>
<dbReference type="GO" id="GO:0030288">
    <property type="term" value="C:outer membrane-bounded periplasmic space"/>
    <property type="evidence" value="ECO:0007669"/>
    <property type="project" value="TreeGrafter"/>
</dbReference>
<comment type="similarity">
    <text evidence="1">Belongs to the bacterial solute-binding protein 3 family.</text>
</comment>
<keyword evidence="3 4" id="KW-0732">Signal</keyword>
<reference evidence="6 7" key="1">
    <citation type="submission" date="2018-05" db="EMBL/GenBank/DDBJ databases">
        <title>Genomic Encyclopedia of Type Strains, Phase IV (KMG-IV): sequencing the most valuable type-strain genomes for metagenomic binning, comparative biology and taxonomic classification.</title>
        <authorList>
            <person name="Goeker M."/>
        </authorList>
    </citation>
    <scope>NUCLEOTIDE SEQUENCE [LARGE SCALE GENOMIC DNA]</scope>
    <source>
        <strain evidence="6 7">DSM 19792</strain>
    </source>
</reference>
<dbReference type="PANTHER" id="PTHR30085:SF6">
    <property type="entry name" value="ABC TRANSPORTER GLUTAMINE-BINDING PROTEIN GLNH"/>
    <property type="match status" value="1"/>
</dbReference>